<dbReference type="OrthoDB" id="6713346at2"/>
<reference evidence="2" key="1">
    <citation type="submission" date="2019-08" db="EMBL/GenBank/DDBJ databases">
        <title>The complete genome of Acinetobacter defluvii strain WCHAD010030.</title>
        <authorList>
            <person name="Hu Y."/>
            <person name="Qin J."/>
            <person name="Feng Y."/>
            <person name="Zong Z."/>
        </authorList>
    </citation>
    <scope>NUCLEOTIDE SEQUENCE</scope>
    <source>
        <strain evidence="2">WCHA30</strain>
    </source>
</reference>
<dbReference type="RefSeq" id="WP_065995014.1">
    <property type="nucleotide sequence ID" value="NZ_CP029397.2"/>
</dbReference>
<sequence length="107" mass="12536">MLISKDQFLKFKSKITLESVLKMGIMLIVIFILFVASFALFRPISIEKYQHVSQLSLQATYPHTQSFAQHLQAQPQILMHEYLRLMRAYAYEAKHVKEYPAMAIEDE</sequence>
<proteinExistence type="predicted"/>
<keyword evidence="1" id="KW-0472">Membrane</keyword>
<dbReference type="STRING" id="1871111.GCA_001704615_01138"/>
<keyword evidence="3" id="KW-1185">Reference proteome</keyword>
<name>A0A2S2FE18_9GAMM</name>
<feature type="transmembrane region" description="Helical" evidence="1">
    <location>
        <begin position="20"/>
        <end position="41"/>
    </location>
</feature>
<dbReference type="AlphaFoldDB" id="A0A2S2FE18"/>
<evidence type="ECO:0000256" key="1">
    <source>
        <dbReference type="SAM" id="Phobius"/>
    </source>
</evidence>
<protein>
    <submittedName>
        <fullName evidence="2">Uncharacterized protein</fullName>
    </submittedName>
</protein>
<keyword evidence="1" id="KW-0812">Transmembrane</keyword>
<dbReference type="Proteomes" id="UP000245977">
    <property type="component" value="Chromosome"/>
</dbReference>
<evidence type="ECO:0000313" key="3">
    <source>
        <dbReference type="Proteomes" id="UP000245977"/>
    </source>
</evidence>
<keyword evidence="1" id="KW-1133">Transmembrane helix</keyword>
<dbReference type="KEGG" id="adv:DJ533_10930"/>
<accession>A0A2S2FE18</accession>
<gene>
    <name evidence="2" type="ORF">DJ533_10930</name>
</gene>
<dbReference type="EMBL" id="CP029397">
    <property type="protein sequence ID" value="AWL29045.1"/>
    <property type="molecule type" value="Genomic_DNA"/>
</dbReference>
<organism evidence="2 3">
    <name type="scientific">Acinetobacter defluvii</name>
    <dbReference type="NCBI Taxonomy" id="1871111"/>
    <lineage>
        <taxon>Bacteria</taxon>
        <taxon>Pseudomonadati</taxon>
        <taxon>Pseudomonadota</taxon>
        <taxon>Gammaproteobacteria</taxon>
        <taxon>Moraxellales</taxon>
        <taxon>Moraxellaceae</taxon>
        <taxon>Acinetobacter</taxon>
    </lineage>
</organism>
<evidence type="ECO:0000313" key="2">
    <source>
        <dbReference type="EMBL" id="AWL29045.1"/>
    </source>
</evidence>